<dbReference type="RefSeq" id="WP_311939766.1">
    <property type="nucleotide sequence ID" value="NZ_JAVSCK010000003.1"/>
</dbReference>
<dbReference type="Proteomes" id="UP001597163">
    <property type="component" value="Unassembled WGS sequence"/>
</dbReference>
<accession>A0ABW3RCY8</accession>
<reference evidence="2" key="1">
    <citation type="journal article" date="2019" name="Int. J. Syst. Evol. Microbiol.">
        <title>The Global Catalogue of Microorganisms (GCM) 10K type strain sequencing project: providing services to taxonomists for standard genome sequencing and annotation.</title>
        <authorList>
            <consortium name="The Broad Institute Genomics Platform"/>
            <consortium name="The Broad Institute Genome Sequencing Center for Infectious Disease"/>
            <person name="Wu L."/>
            <person name="Ma J."/>
        </authorList>
    </citation>
    <scope>NUCLEOTIDE SEQUENCE [LARGE SCALE GENOMIC DNA]</scope>
    <source>
        <strain evidence="2">CCUG 63246</strain>
    </source>
</reference>
<name>A0ABW3RCY8_9FLAO</name>
<dbReference type="EMBL" id="JBHTLJ010000003">
    <property type="protein sequence ID" value="MFD1162876.1"/>
    <property type="molecule type" value="Genomic_DNA"/>
</dbReference>
<gene>
    <name evidence="1" type="ORF">ACFQ2E_10640</name>
</gene>
<organism evidence="1 2">
    <name type="scientific">Hwangdonia seohaensis</name>
    <dbReference type="NCBI Taxonomy" id="1240727"/>
    <lineage>
        <taxon>Bacteria</taxon>
        <taxon>Pseudomonadati</taxon>
        <taxon>Bacteroidota</taxon>
        <taxon>Flavobacteriia</taxon>
        <taxon>Flavobacteriales</taxon>
        <taxon>Flavobacteriaceae</taxon>
        <taxon>Hwangdonia</taxon>
    </lineage>
</organism>
<proteinExistence type="predicted"/>
<evidence type="ECO:0000313" key="2">
    <source>
        <dbReference type="Proteomes" id="UP001597163"/>
    </source>
</evidence>
<sequence>MSDVDFDKLFNKEPKDVRFLWSNKEKSEVKAFYEPKDVLKTLIDVLDSPKFNENVLANHLLILSTAFSIQHLSRFGHEDKFYQELYRLCQNHISGQTTNREKSTGH</sequence>
<protein>
    <submittedName>
        <fullName evidence="1">Uncharacterized protein</fullName>
    </submittedName>
</protein>
<evidence type="ECO:0000313" key="1">
    <source>
        <dbReference type="EMBL" id="MFD1162876.1"/>
    </source>
</evidence>
<keyword evidence="2" id="KW-1185">Reference proteome</keyword>
<comment type="caution">
    <text evidence="1">The sequence shown here is derived from an EMBL/GenBank/DDBJ whole genome shotgun (WGS) entry which is preliminary data.</text>
</comment>